<evidence type="ECO:0000256" key="2">
    <source>
        <dbReference type="ARBA" id="ARBA00010208"/>
    </source>
</evidence>
<feature type="binding site" evidence="10">
    <location>
        <position position="174"/>
    </location>
    <ligand>
        <name>substrate</name>
    </ligand>
</feature>
<dbReference type="InterPro" id="IPR008594">
    <property type="entry name" value="DcpS/DCS2"/>
</dbReference>
<keyword evidence="6 8" id="KW-0539">Nucleus</keyword>
<proteinExistence type="inferred from homology"/>
<keyword evidence="12" id="KW-1185">Reference proteome</keyword>
<comment type="caution">
    <text evidence="11">The sequence shown here is derived from an EMBL/GenBank/DDBJ whole genome shotgun (WGS) entry which is preliminary data.</text>
</comment>
<evidence type="ECO:0000256" key="8">
    <source>
        <dbReference type="PIRNR" id="PIRNR028973"/>
    </source>
</evidence>
<comment type="subcellular location">
    <subcellularLocation>
        <location evidence="1 8">Nucleus</location>
    </subcellularLocation>
</comment>
<evidence type="ECO:0000256" key="1">
    <source>
        <dbReference type="ARBA" id="ARBA00004123"/>
    </source>
</evidence>
<feature type="active site" description="Nucleophile" evidence="9">
    <location>
        <position position="266"/>
    </location>
</feature>
<dbReference type="Gene3D" id="3.30.428.10">
    <property type="entry name" value="HIT-like"/>
    <property type="match status" value="1"/>
</dbReference>
<dbReference type="PIRSF" id="PIRSF028973">
    <property type="entry name" value="Scavenger_mRNA_decap_enz"/>
    <property type="match status" value="1"/>
</dbReference>
<dbReference type="FunFam" id="3.30.428.10:FF:000006">
    <property type="entry name" value="m7GpppX diphosphatase"/>
    <property type="match status" value="1"/>
</dbReference>
<gene>
    <name evidence="11" type="ORF">OXX778_LOCUS504</name>
</gene>
<feature type="binding site" evidence="10">
    <location>
        <position position="164"/>
    </location>
    <ligand>
        <name>substrate</name>
    </ligand>
</feature>
<dbReference type="SUPFAM" id="SSF102860">
    <property type="entry name" value="mRNA decapping enzyme DcpS N-terminal domain"/>
    <property type="match status" value="1"/>
</dbReference>
<evidence type="ECO:0000256" key="3">
    <source>
        <dbReference type="ARBA" id="ARBA00012520"/>
    </source>
</evidence>
<feature type="binding site" evidence="10">
    <location>
        <position position="194"/>
    </location>
    <ligand>
        <name>substrate</name>
    </ligand>
</feature>
<comment type="catalytic activity">
    <reaction evidence="7 8">
        <text>a 5'-end (N(7)-methyl 5'-triphosphoguanosine)-ribonucleoside in mRNA + H2O = N(7)-methyl-GMP + a 5'-end diphospho-ribonucleoside in mRNA + 2 H(+)</text>
        <dbReference type="Rhea" id="RHEA:65388"/>
        <dbReference type="Rhea" id="RHEA-COMP:17165"/>
        <dbReference type="Rhea" id="RHEA-COMP:17167"/>
        <dbReference type="ChEBI" id="CHEBI:15377"/>
        <dbReference type="ChEBI" id="CHEBI:15378"/>
        <dbReference type="ChEBI" id="CHEBI:58285"/>
        <dbReference type="ChEBI" id="CHEBI:156461"/>
        <dbReference type="ChEBI" id="CHEBI:167616"/>
        <dbReference type="EC" id="3.6.1.59"/>
    </reaction>
</comment>
<feature type="binding site" evidence="10">
    <location>
        <position position="196"/>
    </location>
    <ligand>
        <name>substrate</name>
    </ligand>
</feature>
<dbReference type="Proteomes" id="UP000663879">
    <property type="component" value="Unassembled WGS sequence"/>
</dbReference>
<dbReference type="GO" id="GO:0005634">
    <property type="term" value="C:nucleus"/>
    <property type="evidence" value="ECO:0007669"/>
    <property type="project" value="UniProtKB-SubCell"/>
</dbReference>
<evidence type="ECO:0000313" key="11">
    <source>
        <dbReference type="EMBL" id="CAF0707519.1"/>
    </source>
</evidence>
<evidence type="ECO:0000256" key="9">
    <source>
        <dbReference type="PIRSR" id="PIRSR028973-1"/>
    </source>
</evidence>
<accession>A0A813M1Q5</accession>
<dbReference type="GO" id="GO:0140932">
    <property type="term" value="F:5'-(N(7)-methyl 5'-triphosphoguanosine)-[mRNA] diphosphatase activity"/>
    <property type="evidence" value="ECO:0007669"/>
    <property type="project" value="UniProtKB-EC"/>
</dbReference>
<dbReference type="OrthoDB" id="10264956at2759"/>
<dbReference type="Pfam" id="PF11969">
    <property type="entry name" value="DcpS_C"/>
    <property type="match status" value="1"/>
</dbReference>
<dbReference type="GO" id="GO:0006397">
    <property type="term" value="P:mRNA processing"/>
    <property type="evidence" value="ECO:0007669"/>
    <property type="project" value="UniProtKB-KW"/>
</dbReference>
<dbReference type="Pfam" id="PF05652">
    <property type="entry name" value="DcpS"/>
    <property type="match status" value="1"/>
</dbReference>
<dbReference type="EC" id="3.6.1.59" evidence="3 8"/>
<comment type="similarity">
    <text evidence="2 8">Belongs to the HIT family.</text>
</comment>
<organism evidence="11 12">
    <name type="scientific">Brachionus calyciflorus</name>
    <dbReference type="NCBI Taxonomy" id="104777"/>
    <lineage>
        <taxon>Eukaryota</taxon>
        <taxon>Metazoa</taxon>
        <taxon>Spiralia</taxon>
        <taxon>Gnathifera</taxon>
        <taxon>Rotifera</taxon>
        <taxon>Eurotatoria</taxon>
        <taxon>Monogononta</taxon>
        <taxon>Pseudotrocha</taxon>
        <taxon>Ploima</taxon>
        <taxon>Brachionidae</taxon>
        <taxon>Brachionus</taxon>
    </lineage>
</organism>
<evidence type="ECO:0000256" key="10">
    <source>
        <dbReference type="PIRSR" id="PIRSR028973-2"/>
    </source>
</evidence>
<dbReference type="EMBL" id="CAJNOC010000025">
    <property type="protein sequence ID" value="CAF0707519.1"/>
    <property type="molecule type" value="Genomic_DNA"/>
</dbReference>
<dbReference type="PANTHER" id="PTHR12978">
    <property type="entry name" value="HISTIDINE TRIAD HIT PROTEIN MEMBER"/>
    <property type="match status" value="1"/>
</dbReference>
<keyword evidence="5 8" id="KW-0378">Hydrolase</keyword>
<keyword evidence="8" id="KW-0507">mRNA processing</keyword>
<dbReference type="InterPro" id="IPR011145">
    <property type="entry name" value="Scavenger_mRNA_decap_enz_N"/>
</dbReference>
<comment type="function">
    <text evidence="8">Decapping scavenger enzyme that catalyzes the cleavage of a residual cap structure following the degradation of mRNAs by the 3'-&gt;5' exosome-mediated mRNA decay pathway.</text>
</comment>
<dbReference type="AlphaFoldDB" id="A0A813M1Q5"/>
<protein>
    <recommendedName>
        <fullName evidence="4 8">m7GpppX diphosphatase</fullName>
        <ecNumber evidence="3 8">3.6.1.59</ecNumber>
    </recommendedName>
</protein>
<dbReference type="GO" id="GO:0000290">
    <property type="term" value="P:deadenylation-dependent decapping of nuclear-transcribed mRNA"/>
    <property type="evidence" value="ECO:0007669"/>
    <property type="project" value="UniProtKB-UniRule"/>
</dbReference>
<name>A0A813M1Q5_9BILA</name>
<reference evidence="11" key="1">
    <citation type="submission" date="2021-02" db="EMBL/GenBank/DDBJ databases">
        <authorList>
            <person name="Nowell W R."/>
        </authorList>
    </citation>
    <scope>NUCLEOTIDE SEQUENCE</scope>
    <source>
        <strain evidence="11">Ploen Becks lab</strain>
    </source>
</reference>
<dbReference type="Gene3D" id="3.30.200.40">
    <property type="entry name" value="Scavenger mRNA decapping enzyme, N-terminal domain"/>
    <property type="match status" value="1"/>
</dbReference>
<dbReference type="GO" id="GO:0000340">
    <property type="term" value="F:RNA 7-methylguanosine cap binding"/>
    <property type="evidence" value="ECO:0007669"/>
    <property type="project" value="UniProtKB-UniRule"/>
</dbReference>
<evidence type="ECO:0000256" key="7">
    <source>
        <dbReference type="ARBA" id="ARBA00048222"/>
    </source>
</evidence>
<dbReference type="GO" id="GO:0000932">
    <property type="term" value="C:P-body"/>
    <property type="evidence" value="ECO:0007669"/>
    <property type="project" value="TreeGrafter"/>
</dbReference>
<feature type="binding site" evidence="10">
    <location>
        <begin position="257"/>
        <end position="268"/>
    </location>
    <ligand>
        <name>substrate</name>
    </ligand>
</feature>
<evidence type="ECO:0000256" key="5">
    <source>
        <dbReference type="ARBA" id="ARBA00022801"/>
    </source>
</evidence>
<evidence type="ECO:0000313" key="12">
    <source>
        <dbReference type="Proteomes" id="UP000663879"/>
    </source>
</evidence>
<sequence>MAESTQANKMEDRQQVIEVETKKIKLDSNGTLNILNTFEFVKVLNENNLSKLMIIQAVKKDETRENKNAVIIFEKPHFGLEEVKSFLQIDNPYDIDLQNDIYNKFCLYPLRPYNNVQVQLIYPATEQHIQKYSMQEFFFVKESFEDYQNLTLKFINETQLNLKWVYNILEHKTESERIIFEDPDPQNGFILLPDMKWDCKVVDNLYVLAIVHQKDLLSLRNLTGEHIGLLENVRDKSLRALEEKFDVKKEKLRAYFHYQPSFYHLHVHFTHIKNQMPGMPERNIQLNQVLENLRIDSSYYQKVTMEMAVKKNDKLYDLFKHKFD</sequence>
<evidence type="ECO:0000256" key="6">
    <source>
        <dbReference type="ARBA" id="ARBA00023242"/>
    </source>
</evidence>
<dbReference type="PANTHER" id="PTHR12978:SF0">
    <property type="entry name" value="M7GPPPX DIPHOSPHATASE"/>
    <property type="match status" value="1"/>
</dbReference>
<dbReference type="InterPro" id="IPR036265">
    <property type="entry name" value="HIT-like_sf"/>
</dbReference>
<dbReference type="SUPFAM" id="SSF54197">
    <property type="entry name" value="HIT-like"/>
    <property type="match status" value="1"/>
</dbReference>
<evidence type="ECO:0000256" key="4">
    <source>
        <dbReference type="ARBA" id="ARBA00015636"/>
    </source>
</evidence>